<comment type="similarity">
    <text evidence="6">Belongs to the class-II pyridine nucleotide-disulfide oxidoreductase family.</text>
</comment>
<evidence type="ECO:0000256" key="5">
    <source>
        <dbReference type="ARBA" id="ARBA00023284"/>
    </source>
</evidence>
<evidence type="ECO:0000256" key="2">
    <source>
        <dbReference type="ARBA" id="ARBA00022827"/>
    </source>
</evidence>
<comment type="subunit">
    <text evidence="6">Homodimer.</text>
</comment>
<evidence type="ECO:0000256" key="1">
    <source>
        <dbReference type="ARBA" id="ARBA00022630"/>
    </source>
</evidence>
<dbReference type="Gene3D" id="3.50.50.60">
    <property type="entry name" value="FAD/NAD(P)-binding domain"/>
    <property type="match status" value="2"/>
</dbReference>
<dbReference type="GO" id="GO:0004791">
    <property type="term" value="F:thioredoxin-disulfide reductase (NADPH) activity"/>
    <property type="evidence" value="ECO:0007669"/>
    <property type="project" value="UniProtKB-UniRule"/>
</dbReference>
<protein>
    <recommendedName>
        <fullName evidence="6">Thioredoxin reductase</fullName>
        <ecNumber evidence="6">1.8.1.9</ecNumber>
    </recommendedName>
</protein>
<dbReference type="PANTHER" id="PTHR48105">
    <property type="entry name" value="THIOREDOXIN REDUCTASE 1-RELATED-RELATED"/>
    <property type="match status" value="1"/>
</dbReference>
<evidence type="ECO:0000256" key="4">
    <source>
        <dbReference type="ARBA" id="ARBA00023157"/>
    </source>
</evidence>
<keyword evidence="4" id="KW-1015">Disulfide bond</keyword>
<proteinExistence type="inferred from homology"/>
<dbReference type="SUPFAM" id="SSF51905">
    <property type="entry name" value="FAD/NAD(P)-binding domain"/>
    <property type="match status" value="1"/>
</dbReference>
<reference evidence="10" key="1">
    <citation type="journal article" date="2010" name="Stand. Genomic Sci.">
        <title>Complete genome sequence of 'Thermobaculum terrenum' type strain (YNP1).</title>
        <authorList>
            <person name="Kiss H."/>
            <person name="Cleland D."/>
            <person name="Lapidus A."/>
            <person name="Lucas S."/>
            <person name="Glavina Del Rio T."/>
            <person name="Nolan M."/>
            <person name="Tice H."/>
            <person name="Han C."/>
            <person name="Goodwin L."/>
            <person name="Pitluck S."/>
            <person name="Liolios K."/>
            <person name="Ivanova N."/>
            <person name="Mavromatis K."/>
            <person name="Ovchinnikova G."/>
            <person name="Pati A."/>
            <person name="Chen A."/>
            <person name="Palaniappan K."/>
            <person name="Land M."/>
            <person name="Hauser L."/>
            <person name="Chang Y."/>
            <person name="Jeffries C."/>
            <person name="Lu M."/>
            <person name="Brettin T."/>
            <person name="Detter J."/>
            <person name="Goker M."/>
            <person name="Tindall B."/>
            <person name="Beck B."/>
            <person name="McDermott T."/>
            <person name="Woyke T."/>
            <person name="Bristow J."/>
            <person name="Eisen J."/>
            <person name="Markowitz V."/>
            <person name="Hugenholtz P."/>
            <person name="Kyrpides N."/>
            <person name="Klenk H."/>
            <person name="Cheng J."/>
        </authorList>
    </citation>
    <scope>NUCLEOTIDE SEQUENCE [LARGE SCALE GENOMIC DNA]</scope>
    <source>
        <strain evidence="10">ATCC BAA-798 / YNP1</strain>
    </source>
</reference>
<feature type="domain" description="FAD/NAD(P)-binding" evidence="8">
    <location>
        <begin position="8"/>
        <end position="296"/>
    </location>
</feature>
<dbReference type="eggNOG" id="COG0492">
    <property type="taxonomic scope" value="Bacteria"/>
</dbReference>
<dbReference type="InterPro" id="IPR005982">
    <property type="entry name" value="Thioredox_Rdtase"/>
</dbReference>
<sequence>MAQTDTRSVIIIGSGPAGYTAAIYAARANLSPLVLAGSQMGGQLMITTDVENYPGFPDGVQGPELMALFQQQAERFGAEIVPVDVTKVDFSSRPFKVWTDEEEYSALSVIIATGASAKFLGVPGESEFMGRGVSACATCDGFFFRDKKVVVVGGGDVAMEEALFLTRYASSVTVIHRRDQLRASKIMQERAKSNPKIDFIWNTVVEEILGDQNVKAIKVRNVVTGELREIPVDGVFVAIGHKPNTDIFVGQVELDEKGYIKAQDSWSTATNVDGVFAAGDVRDHKYRQAVTAAGDGCKAAMDAERWLESQGVQVDISDEIYSLPK</sequence>
<dbReference type="KEGG" id="ttr:Tter_1226"/>
<dbReference type="NCBIfam" id="TIGR01292">
    <property type="entry name" value="TRX_reduct"/>
    <property type="match status" value="1"/>
</dbReference>
<dbReference type="HOGENOM" id="CLU_031864_5_1_0"/>
<keyword evidence="1 6" id="KW-0285">Flavoprotein</keyword>
<dbReference type="GO" id="GO:0019430">
    <property type="term" value="P:removal of superoxide radicals"/>
    <property type="evidence" value="ECO:0007669"/>
    <property type="project" value="UniProtKB-UniRule"/>
</dbReference>
<organism evidence="9 10">
    <name type="scientific">Thermobaculum terrenum (strain ATCC BAA-798 / CCMEE 7001 / YNP1)</name>
    <dbReference type="NCBI Taxonomy" id="525904"/>
    <lineage>
        <taxon>Bacteria</taxon>
        <taxon>Bacillati</taxon>
        <taxon>Chloroflexota</taxon>
        <taxon>Chloroflexia</taxon>
        <taxon>Candidatus Thermobaculales</taxon>
        <taxon>Candidatus Thermobaculaceae</taxon>
        <taxon>Thermobaculum</taxon>
    </lineage>
</organism>
<evidence type="ECO:0000313" key="9">
    <source>
        <dbReference type="EMBL" id="ACZ42134.1"/>
    </source>
</evidence>
<comment type="catalytic activity">
    <reaction evidence="6">
        <text>[thioredoxin]-dithiol + NADP(+) = [thioredoxin]-disulfide + NADPH + H(+)</text>
        <dbReference type="Rhea" id="RHEA:20345"/>
        <dbReference type="Rhea" id="RHEA-COMP:10698"/>
        <dbReference type="Rhea" id="RHEA-COMP:10700"/>
        <dbReference type="ChEBI" id="CHEBI:15378"/>
        <dbReference type="ChEBI" id="CHEBI:29950"/>
        <dbReference type="ChEBI" id="CHEBI:50058"/>
        <dbReference type="ChEBI" id="CHEBI:57783"/>
        <dbReference type="ChEBI" id="CHEBI:58349"/>
        <dbReference type="EC" id="1.8.1.9"/>
    </reaction>
</comment>
<evidence type="ECO:0000313" key="10">
    <source>
        <dbReference type="Proteomes" id="UP000000323"/>
    </source>
</evidence>
<comment type="cofactor">
    <cofactor evidence="7">
        <name>FAD</name>
        <dbReference type="ChEBI" id="CHEBI:57692"/>
    </cofactor>
    <text evidence="7">Binds 1 FAD per subunit.</text>
</comment>
<keyword evidence="10" id="KW-1185">Reference proteome</keyword>
<dbReference type="InterPro" id="IPR036188">
    <property type="entry name" value="FAD/NAD-bd_sf"/>
</dbReference>
<dbReference type="InterPro" id="IPR023753">
    <property type="entry name" value="FAD/NAD-binding_dom"/>
</dbReference>
<dbReference type="GO" id="GO:0005737">
    <property type="term" value="C:cytoplasm"/>
    <property type="evidence" value="ECO:0007669"/>
    <property type="project" value="InterPro"/>
</dbReference>
<dbReference type="EMBL" id="CP001825">
    <property type="protein sequence ID" value="ACZ42134.1"/>
    <property type="molecule type" value="Genomic_DNA"/>
</dbReference>
<dbReference type="OrthoDB" id="9806179at2"/>
<keyword evidence="3 6" id="KW-0560">Oxidoreductase</keyword>
<evidence type="ECO:0000256" key="3">
    <source>
        <dbReference type="ARBA" id="ARBA00023002"/>
    </source>
</evidence>
<dbReference type="Proteomes" id="UP000000323">
    <property type="component" value="Chromosome 1"/>
</dbReference>
<gene>
    <name evidence="9" type="ordered locus">Tter_1226</name>
</gene>
<dbReference type="PRINTS" id="PR00368">
    <property type="entry name" value="FADPNR"/>
</dbReference>
<accession>D1CBG9</accession>
<dbReference type="InterPro" id="IPR008255">
    <property type="entry name" value="Pyr_nucl-diS_OxRdtase_2_AS"/>
</dbReference>
<keyword evidence="5 6" id="KW-0676">Redox-active center</keyword>
<evidence type="ECO:0000259" key="8">
    <source>
        <dbReference type="Pfam" id="PF07992"/>
    </source>
</evidence>
<evidence type="ECO:0000256" key="6">
    <source>
        <dbReference type="RuleBase" id="RU003880"/>
    </source>
</evidence>
<keyword evidence="7" id="KW-0521">NADP</keyword>
<dbReference type="PRINTS" id="PR00469">
    <property type="entry name" value="PNDRDTASEII"/>
</dbReference>
<dbReference type="Pfam" id="PF07992">
    <property type="entry name" value="Pyr_redox_2"/>
    <property type="match status" value="1"/>
</dbReference>
<dbReference type="InterPro" id="IPR050097">
    <property type="entry name" value="Ferredoxin-NADP_redctase_2"/>
</dbReference>
<dbReference type="PROSITE" id="PS00573">
    <property type="entry name" value="PYRIDINE_REDOX_2"/>
    <property type="match status" value="1"/>
</dbReference>
<name>D1CBG9_THET1</name>
<evidence type="ECO:0000256" key="7">
    <source>
        <dbReference type="RuleBase" id="RU003881"/>
    </source>
</evidence>
<dbReference type="AlphaFoldDB" id="D1CBG9"/>
<keyword evidence="2 6" id="KW-0274">FAD</keyword>
<dbReference type="RefSeq" id="WP_012875169.1">
    <property type="nucleotide sequence ID" value="NC_013525.1"/>
</dbReference>
<dbReference type="EC" id="1.8.1.9" evidence="6"/>
<dbReference type="STRING" id="525904.Tter_1226"/>